<proteinExistence type="predicted"/>
<protein>
    <recommendedName>
        <fullName evidence="2">Protein ImuA</fullName>
    </recommendedName>
</protein>
<dbReference type="EMBL" id="CP025187">
    <property type="protein sequence ID" value="AWV20210.1"/>
    <property type="molecule type" value="Genomic_DNA"/>
</dbReference>
<dbReference type="RefSeq" id="WP_323874255.1">
    <property type="nucleotide sequence ID" value="NZ_CP025187.1"/>
</dbReference>
<gene>
    <name evidence="1" type="ORF">RADP37_02717a</name>
</gene>
<sequence length="246" mass="25331">MTDASAATIEQPIDRAAVLAALRARVARMERNGAPEAAGIALCGTIDAHLPGGGLARAALHEVIAADPGAAAGFCALVLARAAGTVLWISPSPDAWPPGLAAFGLDPASLVLVRAERPREGLWAFEEALRCPAVAGALLVVQGAAPDMVASRRLQLAAEAGGGVGLLLLPGTARTTSSPARSRWHVEAATPVQGMRPCWQLTLLRYAGGPGGAWSVRWRQDRASLEVVSDSPVSSAADRHQPVASR</sequence>
<dbReference type="InterPro" id="IPR017026">
    <property type="entry name" value="ImuA"/>
</dbReference>
<dbReference type="AlphaFoldDB" id="A0A4Y1MRA2"/>
<dbReference type="PIRSF" id="PIRSF034285">
    <property type="entry name" value="UCP034285"/>
    <property type="match status" value="1"/>
</dbReference>
<evidence type="ECO:0008006" key="2">
    <source>
        <dbReference type="Google" id="ProtNLM"/>
    </source>
</evidence>
<keyword evidence="1" id="KW-0614">Plasmid</keyword>
<dbReference type="SUPFAM" id="SSF52540">
    <property type="entry name" value="P-loop containing nucleoside triphosphate hydrolases"/>
    <property type="match status" value="1"/>
</dbReference>
<evidence type="ECO:0000313" key="1">
    <source>
        <dbReference type="EMBL" id="AWV20210.1"/>
    </source>
</evidence>
<dbReference type="InterPro" id="IPR027417">
    <property type="entry name" value="P-loop_NTPase"/>
</dbReference>
<organism evidence="1">
    <name type="scientific">Roseomonas mucosa</name>
    <dbReference type="NCBI Taxonomy" id="207340"/>
    <lineage>
        <taxon>Bacteria</taxon>
        <taxon>Pseudomonadati</taxon>
        <taxon>Pseudomonadota</taxon>
        <taxon>Alphaproteobacteria</taxon>
        <taxon>Acetobacterales</taxon>
        <taxon>Roseomonadaceae</taxon>
        <taxon>Roseomonas</taxon>
    </lineage>
</organism>
<reference evidence="1" key="1">
    <citation type="submission" date="2017-12" db="EMBL/GenBank/DDBJ databases">
        <authorList>
            <person name="Martens C."/>
            <person name="Dahlstrom E."/>
            <person name="Barbian K."/>
            <person name="Sykora L."/>
            <person name="Ricklefs S."/>
            <person name="Bruno D."/>
            <person name="Anzick I."/>
            <person name="Myles I."/>
            <person name="Datta S.K."/>
        </authorList>
    </citation>
    <scope>NUCLEOTIDE SEQUENCE</scope>
    <source>
        <strain evidence="1">AD2</strain>
        <plasmid evidence="1">p2-AD2</plasmid>
    </source>
</reference>
<dbReference type="Gene3D" id="3.40.50.300">
    <property type="entry name" value="P-loop containing nucleotide triphosphate hydrolases"/>
    <property type="match status" value="1"/>
</dbReference>
<geneLocation type="plasmid" evidence="1">
    <name>p2-AD2</name>
</geneLocation>
<accession>A0A4Y1MRA2</accession>
<name>A0A4Y1MRA2_9PROT</name>